<sequence length="274" mass="29333">MHPSNPDFDNDLPLLLGKNTTAVDAHGEHTSHFPSSISSLSHVSSLFASVPSSSLPIDRNSTCSGVTLAHRRQLSLDATSVHDLDDGQLILVPGLDRIFDVSSSGSASPLGTTPTFTKEDAFSFVAEGKPQLVIADGGCLKMCNMPANVDVVEVDDLQSTASMWTILDAEGRRDRSEWLVVYVRGTTTAILFPPKRGGGGGVSGMGRSVLIACMEWLEEVGLSQVFVAVGNDEEALLKRLLFLGFSRVPREVLAAQLPYLSKSSMLLVTDFAEL</sequence>
<reference evidence="3" key="2">
    <citation type="submission" date="2019-11" db="UniProtKB">
        <authorList>
            <consortium name="WormBaseParasite"/>
        </authorList>
    </citation>
    <scope>IDENTIFICATION</scope>
</reference>
<keyword evidence="2" id="KW-1185">Reference proteome</keyword>
<accession>A0A0R3U2T1</accession>
<evidence type="ECO:0000313" key="3">
    <source>
        <dbReference type="WBParaSite" id="MCU_004169-RA"/>
    </source>
</evidence>
<evidence type="ECO:0000313" key="2">
    <source>
        <dbReference type="Proteomes" id="UP000267029"/>
    </source>
</evidence>
<dbReference type="OrthoDB" id="6275543at2759"/>
<dbReference type="Proteomes" id="UP000267029">
    <property type="component" value="Unassembled WGS sequence"/>
</dbReference>
<reference evidence="1 2" key="1">
    <citation type="submission" date="2018-10" db="EMBL/GenBank/DDBJ databases">
        <authorList>
            <consortium name="Pathogen Informatics"/>
        </authorList>
    </citation>
    <scope>NUCLEOTIDE SEQUENCE [LARGE SCALE GENOMIC DNA]</scope>
</reference>
<name>A0A0R3U2T1_MESCO</name>
<proteinExistence type="predicted"/>
<gene>
    <name evidence="1" type="ORF">MCOS_LOCUS803</name>
</gene>
<protein>
    <submittedName>
        <fullName evidence="3">Ornithine decarboxylase antizyme</fullName>
    </submittedName>
</protein>
<dbReference type="WBParaSite" id="MCU_004169-RA">
    <property type="protein sequence ID" value="MCU_004169-RA"/>
    <property type="gene ID" value="MCU_004169"/>
</dbReference>
<evidence type="ECO:0000313" key="1">
    <source>
        <dbReference type="EMBL" id="VDD74800.1"/>
    </source>
</evidence>
<organism evidence="3">
    <name type="scientific">Mesocestoides corti</name>
    <name type="common">Flatworm</name>
    <dbReference type="NCBI Taxonomy" id="53468"/>
    <lineage>
        <taxon>Eukaryota</taxon>
        <taxon>Metazoa</taxon>
        <taxon>Spiralia</taxon>
        <taxon>Lophotrochozoa</taxon>
        <taxon>Platyhelminthes</taxon>
        <taxon>Cestoda</taxon>
        <taxon>Eucestoda</taxon>
        <taxon>Cyclophyllidea</taxon>
        <taxon>Mesocestoididae</taxon>
        <taxon>Mesocestoides</taxon>
    </lineage>
</organism>
<dbReference type="AlphaFoldDB" id="A0A0R3U2T1"/>
<dbReference type="EMBL" id="UXSR01000078">
    <property type="protein sequence ID" value="VDD74800.1"/>
    <property type="molecule type" value="Genomic_DNA"/>
</dbReference>